<evidence type="ECO:0000256" key="9">
    <source>
        <dbReference type="RuleBase" id="RU000688"/>
    </source>
</evidence>
<keyword evidence="3 9" id="KW-0812">Transmembrane</keyword>
<feature type="transmembrane region" description="Helical" evidence="10">
    <location>
        <begin position="179"/>
        <end position="197"/>
    </location>
</feature>
<comment type="similarity">
    <text evidence="9">Belongs to the G-protein coupled receptor 1 family.</text>
</comment>
<evidence type="ECO:0000256" key="6">
    <source>
        <dbReference type="ARBA" id="ARBA00023136"/>
    </source>
</evidence>
<keyword evidence="6 10" id="KW-0472">Membrane</keyword>
<dbReference type="PANTHER" id="PTHR24249">
    <property type="entry name" value="HISTAMINE RECEPTOR-RELATED G-PROTEIN COUPLED RECEPTOR"/>
    <property type="match status" value="1"/>
</dbReference>
<dbReference type="InterPro" id="IPR017452">
    <property type="entry name" value="GPCR_Rhodpsn_7TM"/>
</dbReference>
<dbReference type="GeneTree" id="ENSGT01120000271932"/>
<dbReference type="PRINTS" id="PR00237">
    <property type="entry name" value="GPCRRHODOPSN"/>
</dbReference>
<dbReference type="Ensembl" id="ENSECRT00000002783.1">
    <property type="protein sequence ID" value="ENSECRP00000002740.1"/>
    <property type="gene ID" value="ENSECRG00000001867.1"/>
</dbReference>
<dbReference type="InterPro" id="IPR000276">
    <property type="entry name" value="GPCR_Rhodpsn"/>
</dbReference>
<dbReference type="AlphaFoldDB" id="A0A8C4RHV4"/>
<evidence type="ECO:0000256" key="2">
    <source>
        <dbReference type="ARBA" id="ARBA00022475"/>
    </source>
</evidence>
<dbReference type="Proteomes" id="UP000694620">
    <property type="component" value="Chromosome 3"/>
</dbReference>
<dbReference type="GO" id="GO:0001594">
    <property type="term" value="F:trace-amine receptor activity"/>
    <property type="evidence" value="ECO:0007669"/>
    <property type="project" value="TreeGrafter"/>
</dbReference>
<feature type="transmembrane region" description="Helical" evidence="10">
    <location>
        <begin position="150"/>
        <end position="173"/>
    </location>
</feature>
<evidence type="ECO:0000256" key="5">
    <source>
        <dbReference type="ARBA" id="ARBA00023040"/>
    </source>
</evidence>
<keyword evidence="8 9" id="KW-0807">Transducer</keyword>
<evidence type="ECO:0000256" key="8">
    <source>
        <dbReference type="ARBA" id="ARBA00023224"/>
    </source>
</evidence>
<reference evidence="12" key="2">
    <citation type="submission" date="2025-08" db="UniProtKB">
        <authorList>
            <consortium name="Ensembl"/>
        </authorList>
    </citation>
    <scope>IDENTIFICATION</scope>
</reference>
<evidence type="ECO:0000256" key="4">
    <source>
        <dbReference type="ARBA" id="ARBA00022989"/>
    </source>
</evidence>
<dbReference type="InterPro" id="IPR050569">
    <property type="entry name" value="TAAR"/>
</dbReference>
<keyword evidence="5 9" id="KW-0297">G-protein coupled receptor</keyword>
<comment type="subcellular location">
    <subcellularLocation>
        <location evidence="1">Cell membrane</location>
        <topology evidence="1">Multi-pass membrane protein</topology>
    </subcellularLocation>
</comment>
<keyword evidence="2" id="KW-1003">Cell membrane</keyword>
<evidence type="ECO:0000256" key="10">
    <source>
        <dbReference type="SAM" id="Phobius"/>
    </source>
</evidence>
<keyword evidence="4 10" id="KW-1133">Transmembrane helix</keyword>
<keyword evidence="13" id="KW-1185">Reference proteome</keyword>
<dbReference type="PROSITE" id="PS00237">
    <property type="entry name" value="G_PROTEIN_RECEP_F1_1"/>
    <property type="match status" value="1"/>
</dbReference>
<sequence>MTAKTEFLNSGVGYCYPDNNASCIKILRSAGVSALLYILSGTLVVVAIFGNLFVIIAVSHFRQLHTPTNFFVLSLAVADFLSGVLIMPVKFAAVIDYCWYLDDAVCPYHIMYGYFLLFVSVLNLVSISVDRYFAVCDPFFYNRNITNSAVGLLLTDLCVGGCFFLHYTNWWIIHNLLTYLLPMLVIICLYTKIFIEARRHFPNERKSKLSKSSERKAARTLGIVVITFIILCSPIFVFFLVGLFISISIVSMLSVQTVLIFLIAINCCIDPIIYGLFYPWFRKSLKMMLFPAASDVMQETPWTGQHSTFGIPLLTYISLGN</sequence>
<reference evidence="12" key="3">
    <citation type="submission" date="2025-09" db="UniProtKB">
        <authorList>
            <consortium name="Ensembl"/>
        </authorList>
    </citation>
    <scope>IDENTIFICATION</scope>
</reference>
<feature type="transmembrane region" description="Helical" evidence="10">
    <location>
        <begin position="259"/>
        <end position="281"/>
    </location>
</feature>
<dbReference type="Pfam" id="PF00001">
    <property type="entry name" value="7tm_1"/>
    <property type="match status" value="2"/>
</dbReference>
<proteinExistence type="inferred from homology"/>
<evidence type="ECO:0000256" key="3">
    <source>
        <dbReference type="ARBA" id="ARBA00022692"/>
    </source>
</evidence>
<dbReference type="SUPFAM" id="SSF81321">
    <property type="entry name" value="Family A G protein-coupled receptor-like"/>
    <property type="match status" value="1"/>
</dbReference>
<dbReference type="GO" id="GO:0005886">
    <property type="term" value="C:plasma membrane"/>
    <property type="evidence" value="ECO:0007669"/>
    <property type="project" value="UniProtKB-SubCell"/>
</dbReference>
<dbReference type="PANTHER" id="PTHR24249:SF381">
    <property type="entry name" value="TRACE AMINE ASSOCIATED RECEPTOR 19P-RELATED"/>
    <property type="match status" value="1"/>
</dbReference>
<feature type="transmembrane region" description="Helical" evidence="10">
    <location>
        <begin position="218"/>
        <end position="247"/>
    </location>
</feature>
<feature type="transmembrane region" description="Helical" evidence="10">
    <location>
        <begin position="109"/>
        <end position="129"/>
    </location>
</feature>
<feature type="domain" description="G-protein coupled receptors family 1 profile" evidence="11">
    <location>
        <begin position="50"/>
        <end position="274"/>
    </location>
</feature>
<name>A0A8C4RHV4_ERPCA</name>
<organism evidence="12 13">
    <name type="scientific">Erpetoichthys calabaricus</name>
    <name type="common">Rope fish</name>
    <name type="synonym">Calamoichthys calabaricus</name>
    <dbReference type="NCBI Taxonomy" id="27687"/>
    <lineage>
        <taxon>Eukaryota</taxon>
        <taxon>Metazoa</taxon>
        <taxon>Chordata</taxon>
        <taxon>Craniata</taxon>
        <taxon>Vertebrata</taxon>
        <taxon>Euteleostomi</taxon>
        <taxon>Actinopterygii</taxon>
        <taxon>Polypteriformes</taxon>
        <taxon>Polypteridae</taxon>
        <taxon>Erpetoichthys</taxon>
    </lineage>
</organism>
<feature type="transmembrane region" description="Helical" evidence="10">
    <location>
        <begin position="70"/>
        <end position="89"/>
    </location>
</feature>
<evidence type="ECO:0000256" key="7">
    <source>
        <dbReference type="ARBA" id="ARBA00023170"/>
    </source>
</evidence>
<dbReference type="PROSITE" id="PS50262">
    <property type="entry name" value="G_PROTEIN_RECEP_F1_2"/>
    <property type="match status" value="1"/>
</dbReference>
<evidence type="ECO:0000259" key="11">
    <source>
        <dbReference type="PROSITE" id="PS50262"/>
    </source>
</evidence>
<reference evidence="12" key="1">
    <citation type="submission" date="2021-06" db="EMBL/GenBank/DDBJ databases">
        <authorList>
            <consortium name="Wellcome Sanger Institute Data Sharing"/>
        </authorList>
    </citation>
    <scope>NUCLEOTIDE SEQUENCE [LARGE SCALE GENOMIC DNA]</scope>
</reference>
<keyword evidence="7 9" id="KW-0675">Receptor</keyword>
<dbReference type="SMART" id="SM01381">
    <property type="entry name" value="7TM_GPCR_Srsx"/>
    <property type="match status" value="1"/>
</dbReference>
<dbReference type="Gene3D" id="1.20.1070.10">
    <property type="entry name" value="Rhodopsin 7-helix transmembrane proteins"/>
    <property type="match status" value="2"/>
</dbReference>
<feature type="transmembrane region" description="Helical" evidence="10">
    <location>
        <begin position="34"/>
        <end position="58"/>
    </location>
</feature>
<evidence type="ECO:0000256" key="1">
    <source>
        <dbReference type="ARBA" id="ARBA00004651"/>
    </source>
</evidence>
<protein>
    <recommendedName>
        <fullName evidence="11">G-protein coupled receptors family 1 profile domain-containing protein</fullName>
    </recommendedName>
</protein>
<evidence type="ECO:0000313" key="13">
    <source>
        <dbReference type="Proteomes" id="UP000694620"/>
    </source>
</evidence>
<evidence type="ECO:0000313" key="12">
    <source>
        <dbReference type="Ensembl" id="ENSECRP00000002740.1"/>
    </source>
</evidence>
<accession>A0A8C4RHV4</accession>